<accession>A0A4Y9QY16</accession>
<dbReference type="InterPro" id="IPR003331">
    <property type="entry name" value="UDP_GlcNAc_Epimerase_2_dom"/>
</dbReference>
<dbReference type="SUPFAM" id="SSF53756">
    <property type="entry name" value="UDP-Glycosyltransferase/glycogen phosphorylase"/>
    <property type="match status" value="1"/>
</dbReference>
<dbReference type="Pfam" id="PF02350">
    <property type="entry name" value="Epimerase_2"/>
    <property type="match status" value="1"/>
</dbReference>
<dbReference type="AlphaFoldDB" id="A0A4Y9QY16"/>
<keyword evidence="1 4" id="KW-0413">Isomerase</keyword>
<dbReference type="OrthoDB" id="9803238at2"/>
<evidence type="ECO:0000256" key="4">
    <source>
        <dbReference type="RuleBase" id="RU003513"/>
    </source>
</evidence>
<dbReference type="Gene3D" id="3.40.50.2000">
    <property type="entry name" value="Glycogen Phosphorylase B"/>
    <property type="match status" value="2"/>
</dbReference>
<dbReference type="EMBL" id="SPSB01000001">
    <property type="protein sequence ID" value="TFV97239.1"/>
    <property type="molecule type" value="Genomic_DNA"/>
</dbReference>
<reference evidence="6 7" key="1">
    <citation type="submission" date="2019-03" db="EMBL/GenBank/DDBJ databases">
        <title>Algoriphagus sp. nov, a new strain isolated from root system soil of mangrove plant Kandelia.</title>
        <authorList>
            <person name="Yin Q."/>
            <person name="Wang K."/>
            <person name="Song Z."/>
        </authorList>
    </citation>
    <scope>NUCLEOTIDE SEQUENCE [LARGE SCALE GENOMIC DNA]</scope>
    <source>
        <strain evidence="6 7">XY-J91</strain>
    </source>
</reference>
<evidence type="ECO:0000256" key="3">
    <source>
        <dbReference type="ARBA" id="ARBA00038858"/>
    </source>
</evidence>
<dbReference type="PANTHER" id="PTHR43174:SF2">
    <property type="entry name" value="UDP-N-ACETYLGLUCOSAMINE 2-EPIMERASE"/>
    <property type="match status" value="1"/>
</dbReference>
<comment type="similarity">
    <text evidence="2 4">Belongs to the UDP-N-acetylglucosamine 2-epimerase family.</text>
</comment>
<feature type="domain" description="UDP-N-acetylglucosamine 2-epimerase" evidence="5">
    <location>
        <begin position="29"/>
        <end position="385"/>
    </location>
</feature>
<gene>
    <name evidence="6" type="ORF">E4S40_00860</name>
</gene>
<protein>
    <recommendedName>
        <fullName evidence="3">UDP-N-acetylglucosamine 2-epimerase (non-hydrolyzing)</fullName>
        <ecNumber evidence="3">5.1.3.14</ecNumber>
    </recommendedName>
</protein>
<dbReference type="Proteomes" id="UP000297647">
    <property type="component" value="Unassembled WGS sequence"/>
</dbReference>
<dbReference type="EC" id="5.1.3.14" evidence="3"/>
<name>A0A4Y9QY16_9BACT</name>
<evidence type="ECO:0000256" key="2">
    <source>
        <dbReference type="ARBA" id="ARBA00038209"/>
    </source>
</evidence>
<keyword evidence="7" id="KW-1185">Reference proteome</keyword>
<dbReference type="RefSeq" id="WP_135069467.1">
    <property type="nucleotide sequence ID" value="NZ_SPSB01000001.1"/>
</dbReference>
<proteinExistence type="inferred from homology"/>
<evidence type="ECO:0000313" key="6">
    <source>
        <dbReference type="EMBL" id="TFV97239.1"/>
    </source>
</evidence>
<dbReference type="GO" id="GO:0008761">
    <property type="term" value="F:UDP-N-acetylglucosamine 2-epimerase activity"/>
    <property type="evidence" value="ECO:0007669"/>
    <property type="project" value="UniProtKB-EC"/>
</dbReference>
<evidence type="ECO:0000313" key="7">
    <source>
        <dbReference type="Proteomes" id="UP000297647"/>
    </source>
</evidence>
<dbReference type="InterPro" id="IPR029767">
    <property type="entry name" value="WecB-like"/>
</dbReference>
<organism evidence="6 7">
    <name type="scientific">Algoriphagus kandeliae</name>
    <dbReference type="NCBI Taxonomy" id="2562278"/>
    <lineage>
        <taxon>Bacteria</taxon>
        <taxon>Pseudomonadati</taxon>
        <taxon>Bacteroidota</taxon>
        <taxon>Cytophagia</taxon>
        <taxon>Cytophagales</taxon>
        <taxon>Cyclobacteriaceae</taxon>
        <taxon>Algoriphagus</taxon>
    </lineage>
</organism>
<dbReference type="PANTHER" id="PTHR43174">
    <property type="entry name" value="UDP-N-ACETYLGLUCOSAMINE 2-EPIMERASE"/>
    <property type="match status" value="1"/>
</dbReference>
<sequence>MIKILTVFGTRPEAIKMAPLIIEFRKHPDKVKLTVCVTGQHKDMLDQVLNLFEIKPDFDLEIMKPKQDLFEIFTASMLGMKKVLAEVNPDLVLVHGDTSSSTAAALSSFFFKIPVGHVEAGLRTYKMYNPWPEELNRQINSRLSSFHFTPTESSKINLLKEGTLPDSIFVTGNTVIDSLQIISEKIDQEIKKNPSSLKYYLPKIPWDSIQPWLDGSRRMILITAHRRENFGDGFQNVFQALKELSNEYENVDFVFPIHLNPNVRASVEDVFGTKSNEKSNLFFTDPLEYLPFIFLLKSCYFVMTDSGGIQEEAPGLGKPVLVFRETTERPEAVEAGTVLLVGTDKTKIKDSAKQLLNNPEFYYKMSKALNPYGDGFASKRIVEEIFNRILK</sequence>
<comment type="caution">
    <text evidence="6">The sequence shown here is derived from an EMBL/GenBank/DDBJ whole genome shotgun (WGS) entry which is preliminary data.</text>
</comment>
<evidence type="ECO:0000259" key="5">
    <source>
        <dbReference type="Pfam" id="PF02350"/>
    </source>
</evidence>
<dbReference type="NCBIfam" id="TIGR00236">
    <property type="entry name" value="wecB"/>
    <property type="match status" value="1"/>
</dbReference>
<dbReference type="CDD" id="cd03786">
    <property type="entry name" value="GTB_UDP-GlcNAc_2-Epimerase"/>
    <property type="match status" value="1"/>
</dbReference>
<evidence type="ECO:0000256" key="1">
    <source>
        <dbReference type="ARBA" id="ARBA00023235"/>
    </source>
</evidence>